<dbReference type="InterPro" id="IPR013848">
    <property type="entry name" value="Methylthiotransferase_N"/>
</dbReference>
<evidence type="ECO:0000256" key="7">
    <source>
        <dbReference type="ARBA" id="ARBA00023014"/>
    </source>
</evidence>
<dbReference type="HOGENOM" id="CLU_018697_0_1_0"/>
<dbReference type="Gene3D" id="3.40.50.12160">
    <property type="entry name" value="Methylthiotransferase, N-terminal domain"/>
    <property type="match status" value="1"/>
</dbReference>
<comment type="function">
    <text evidence="8">Catalyzes the methylthiolation of an aspartic acid residue of ribosomal protein uS12.</text>
</comment>
<evidence type="ECO:0000256" key="6">
    <source>
        <dbReference type="ARBA" id="ARBA00023004"/>
    </source>
</evidence>
<dbReference type="GO" id="GO:0046872">
    <property type="term" value="F:metal ion binding"/>
    <property type="evidence" value="ECO:0007669"/>
    <property type="project" value="UniProtKB-KW"/>
</dbReference>
<dbReference type="NCBIfam" id="TIGR00089">
    <property type="entry name" value="MiaB/RimO family radical SAM methylthiotransferase"/>
    <property type="match status" value="1"/>
</dbReference>
<comment type="catalytic activity">
    <reaction evidence="8">
        <text>L-aspartate(89)-[ribosomal protein uS12]-hydrogen + (sulfur carrier)-SH + AH2 + 2 S-adenosyl-L-methionine = 3-methylsulfanyl-L-aspartate(89)-[ribosomal protein uS12]-hydrogen + (sulfur carrier)-H + 5'-deoxyadenosine + L-methionine + A + S-adenosyl-L-homocysteine + 2 H(+)</text>
        <dbReference type="Rhea" id="RHEA:37087"/>
        <dbReference type="Rhea" id="RHEA-COMP:10460"/>
        <dbReference type="Rhea" id="RHEA-COMP:10461"/>
        <dbReference type="Rhea" id="RHEA-COMP:14737"/>
        <dbReference type="Rhea" id="RHEA-COMP:14739"/>
        <dbReference type="ChEBI" id="CHEBI:13193"/>
        <dbReference type="ChEBI" id="CHEBI:15378"/>
        <dbReference type="ChEBI" id="CHEBI:17319"/>
        <dbReference type="ChEBI" id="CHEBI:17499"/>
        <dbReference type="ChEBI" id="CHEBI:29917"/>
        <dbReference type="ChEBI" id="CHEBI:29961"/>
        <dbReference type="ChEBI" id="CHEBI:57844"/>
        <dbReference type="ChEBI" id="CHEBI:57856"/>
        <dbReference type="ChEBI" id="CHEBI:59789"/>
        <dbReference type="ChEBI" id="CHEBI:64428"/>
        <dbReference type="ChEBI" id="CHEBI:73599"/>
        <dbReference type="EC" id="2.8.4.4"/>
    </reaction>
</comment>
<dbReference type="FunFam" id="3.80.30.20:FF:000001">
    <property type="entry name" value="tRNA-2-methylthio-N(6)-dimethylallyladenosine synthase 2"/>
    <property type="match status" value="1"/>
</dbReference>
<dbReference type="GO" id="GO:0103039">
    <property type="term" value="F:protein methylthiotransferase activity"/>
    <property type="evidence" value="ECO:0007669"/>
    <property type="project" value="UniProtKB-EC"/>
</dbReference>
<feature type="binding site" evidence="8">
    <location>
        <position position="46"/>
    </location>
    <ligand>
        <name>[4Fe-4S] cluster</name>
        <dbReference type="ChEBI" id="CHEBI:49883"/>
        <label>1</label>
    </ligand>
</feature>
<dbReference type="PROSITE" id="PS50926">
    <property type="entry name" value="TRAM"/>
    <property type="match status" value="1"/>
</dbReference>
<evidence type="ECO:0000256" key="2">
    <source>
        <dbReference type="ARBA" id="ARBA00022490"/>
    </source>
</evidence>
<dbReference type="SFLD" id="SFLDG01082">
    <property type="entry name" value="B12-binding_domain_containing"/>
    <property type="match status" value="1"/>
</dbReference>
<dbReference type="NCBIfam" id="TIGR01125">
    <property type="entry name" value="30S ribosomal protein S12 methylthiotransferase RimO"/>
    <property type="match status" value="1"/>
</dbReference>
<dbReference type="SFLD" id="SFLDG01061">
    <property type="entry name" value="methylthiotransferase"/>
    <property type="match status" value="1"/>
</dbReference>
<dbReference type="GO" id="GO:0035599">
    <property type="term" value="F:aspartic acid methylthiotransferase activity"/>
    <property type="evidence" value="ECO:0007669"/>
    <property type="project" value="TreeGrafter"/>
</dbReference>
<dbReference type="Gene3D" id="3.80.30.20">
    <property type="entry name" value="tm_1862 like domain"/>
    <property type="match status" value="1"/>
</dbReference>
<evidence type="ECO:0000256" key="5">
    <source>
        <dbReference type="ARBA" id="ARBA00022723"/>
    </source>
</evidence>
<dbReference type="SFLD" id="SFLDS00029">
    <property type="entry name" value="Radical_SAM"/>
    <property type="match status" value="1"/>
</dbReference>
<dbReference type="Pfam" id="PF18693">
    <property type="entry name" value="TRAM_2"/>
    <property type="match status" value="1"/>
</dbReference>
<dbReference type="InterPro" id="IPR023404">
    <property type="entry name" value="rSAM_horseshoe"/>
</dbReference>
<keyword evidence="5 8" id="KW-0479">Metal-binding</keyword>
<comment type="similarity">
    <text evidence="8">Belongs to the methylthiotransferase family. RimO subfamily.</text>
</comment>
<dbReference type="GO" id="GO:0005829">
    <property type="term" value="C:cytosol"/>
    <property type="evidence" value="ECO:0007669"/>
    <property type="project" value="TreeGrafter"/>
</dbReference>
<dbReference type="GO" id="GO:0051539">
    <property type="term" value="F:4 iron, 4 sulfur cluster binding"/>
    <property type="evidence" value="ECO:0007669"/>
    <property type="project" value="UniProtKB-UniRule"/>
</dbReference>
<evidence type="ECO:0000313" key="13">
    <source>
        <dbReference type="Proteomes" id="UP000030661"/>
    </source>
</evidence>
<feature type="binding site" evidence="8">
    <location>
        <position position="163"/>
    </location>
    <ligand>
        <name>[4Fe-4S] cluster</name>
        <dbReference type="ChEBI" id="CHEBI:49883"/>
        <label>2</label>
        <note>4Fe-4S-S-AdoMet</note>
    </ligand>
</feature>
<dbReference type="AlphaFoldDB" id="A0A081C811"/>
<dbReference type="InterPro" id="IPR005840">
    <property type="entry name" value="Ribosomal_uS12_MeSTrfase_RimO"/>
</dbReference>
<dbReference type="Proteomes" id="UP000030661">
    <property type="component" value="Unassembled WGS sequence"/>
</dbReference>
<organism evidence="12">
    <name type="scientific">Vecturithrix granuli</name>
    <dbReference type="NCBI Taxonomy" id="1499967"/>
    <lineage>
        <taxon>Bacteria</taxon>
        <taxon>Candidatus Moduliflexota</taxon>
        <taxon>Candidatus Vecturitrichia</taxon>
        <taxon>Candidatus Vecturitrichales</taxon>
        <taxon>Candidatus Vecturitrichaceae</taxon>
        <taxon>Candidatus Vecturithrix</taxon>
    </lineage>
</organism>
<evidence type="ECO:0000256" key="1">
    <source>
        <dbReference type="ARBA" id="ARBA00022485"/>
    </source>
</evidence>
<dbReference type="InterPro" id="IPR006638">
    <property type="entry name" value="Elp3/MiaA/NifB-like_rSAM"/>
</dbReference>
<evidence type="ECO:0000259" key="10">
    <source>
        <dbReference type="PROSITE" id="PS51449"/>
    </source>
</evidence>
<dbReference type="Gene3D" id="2.40.50.140">
    <property type="entry name" value="Nucleic acid-binding proteins"/>
    <property type="match status" value="1"/>
</dbReference>
<feature type="domain" description="MTTase N-terminal" evidence="10">
    <location>
        <begin position="2"/>
        <end position="117"/>
    </location>
</feature>
<keyword evidence="1 8" id="KW-0004">4Fe-4S</keyword>
<keyword evidence="13" id="KW-1185">Reference proteome</keyword>
<keyword evidence="3 8" id="KW-0808">Transferase</keyword>
<dbReference type="InterPro" id="IPR007197">
    <property type="entry name" value="rSAM"/>
</dbReference>
<feature type="binding site" evidence="8">
    <location>
        <position position="11"/>
    </location>
    <ligand>
        <name>[4Fe-4S] cluster</name>
        <dbReference type="ChEBI" id="CHEBI:49883"/>
        <label>1</label>
    </ligand>
</feature>
<feature type="domain" description="TRAM" evidence="9">
    <location>
        <begin position="382"/>
        <end position="450"/>
    </location>
</feature>
<dbReference type="PROSITE" id="PS01278">
    <property type="entry name" value="MTTASE_RADICAL"/>
    <property type="match status" value="1"/>
</dbReference>
<dbReference type="PROSITE" id="PS51918">
    <property type="entry name" value="RADICAL_SAM"/>
    <property type="match status" value="1"/>
</dbReference>
<comment type="cofactor">
    <cofactor evidence="8">
        <name>[4Fe-4S] cluster</name>
        <dbReference type="ChEBI" id="CHEBI:49883"/>
    </cofactor>
    <text evidence="8">Binds 2 [4Fe-4S] clusters. One cluster is coordinated with 3 cysteines and an exchangeable S-adenosyl-L-methionine.</text>
</comment>
<reference evidence="12" key="1">
    <citation type="journal article" date="2015" name="PeerJ">
        <title>First genomic representation of candidate bacterial phylum KSB3 points to enhanced environmental sensing as a trigger of wastewater bulking.</title>
        <authorList>
            <person name="Sekiguchi Y."/>
            <person name="Ohashi A."/>
            <person name="Parks D.H."/>
            <person name="Yamauchi T."/>
            <person name="Tyson G.W."/>
            <person name="Hugenholtz P."/>
        </authorList>
    </citation>
    <scope>NUCLEOTIDE SEQUENCE [LARGE SCALE GENOMIC DNA]</scope>
</reference>
<keyword evidence="7 8" id="KW-0411">Iron-sulfur</keyword>
<sequence>MKKIGCISLGCPKNRLDSEIMLGLLHNAGYRIVPEEEAEILIVNTCGFIQEAKEEAIQTTLEAAHYKGSGTCQFLIMAGCFSQRYVSELIDELPEVDLFIGLDDVPQIVEICQRLEQGNPQKPARISAMLAGIRPSHYLYDQHTPRFHLGAGHSVYVKIAEGCRYQCAFCAIPMIRGRLRSRPMDSIVAEVTSLAAQGVKEINLIAQDTTSYGIDFAGKPMIMPLLERLIVIDDLPWIRLMYAYPTNLDLSLMRLMAASDRICTYLDLPLQHIDNDILSQMRRAITETQTRALVEQLRIEIPGLTLRTSFITGFPGETEAAFEKLMRFVQEVEFDRMGVFTYSPEDGTLAYNFPNQIPREVAEERRQQLMEIQAEISRKKHQTLVGTVQTVLIDGESEETPLLLEGRMEGQAPEIDGVVYINEGNTTRGTFEQVLITEAFPYDLVGKIVAETENL</sequence>
<dbReference type="HAMAP" id="MF_01865">
    <property type="entry name" value="MTTase_RimO"/>
    <property type="match status" value="1"/>
</dbReference>
<evidence type="ECO:0000256" key="4">
    <source>
        <dbReference type="ARBA" id="ARBA00022691"/>
    </source>
</evidence>
<keyword evidence="4 8" id="KW-0949">S-adenosyl-L-methionine</keyword>
<dbReference type="PANTHER" id="PTHR43837">
    <property type="entry name" value="RIBOSOMAL PROTEIN S12 METHYLTHIOTRANSFERASE RIMO"/>
    <property type="match status" value="1"/>
</dbReference>
<evidence type="ECO:0000259" key="9">
    <source>
        <dbReference type="PROSITE" id="PS50926"/>
    </source>
</evidence>
<dbReference type="STRING" id="1499967.U27_00614"/>
<protein>
    <recommendedName>
        <fullName evidence="8">Ribosomal protein uS12 methylthiotransferase RimO</fullName>
        <shortName evidence="8">uS12 MTTase</shortName>
        <shortName evidence="8">uS12 methylthiotransferase</shortName>
        <ecNumber evidence="8">2.8.4.4</ecNumber>
    </recommendedName>
    <alternativeName>
        <fullName evidence="8">Ribosomal protein uS12 (aspartate-C(3))-methylthiotransferase</fullName>
    </alternativeName>
    <alternativeName>
        <fullName evidence="8">Ribosome maturation factor RimO</fullName>
    </alternativeName>
</protein>
<dbReference type="GO" id="GO:0006400">
    <property type="term" value="P:tRNA modification"/>
    <property type="evidence" value="ECO:0007669"/>
    <property type="project" value="InterPro"/>
</dbReference>
<dbReference type="Pfam" id="PF00919">
    <property type="entry name" value="UPF0004"/>
    <property type="match status" value="1"/>
</dbReference>
<dbReference type="SUPFAM" id="SSF102114">
    <property type="entry name" value="Radical SAM enzymes"/>
    <property type="match status" value="1"/>
</dbReference>
<evidence type="ECO:0000313" key="12">
    <source>
        <dbReference type="EMBL" id="GAK60716.1"/>
    </source>
</evidence>
<keyword evidence="6 8" id="KW-0408">Iron</keyword>
<evidence type="ECO:0000256" key="8">
    <source>
        <dbReference type="HAMAP-Rule" id="MF_01865"/>
    </source>
</evidence>
<dbReference type="InterPro" id="IPR012340">
    <property type="entry name" value="NA-bd_OB-fold"/>
</dbReference>
<dbReference type="InterPro" id="IPR005839">
    <property type="entry name" value="Methylthiotransferase"/>
</dbReference>
<dbReference type="SFLD" id="SFLDF00274">
    <property type="entry name" value="ribosomal_protein_S12_methylth"/>
    <property type="match status" value="1"/>
</dbReference>
<evidence type="ECO:0000256" key="3">
    <source>
        <dbReference type="ARBA" id="ARBA00022679"/>
    </source>
</evidence>
<dbReference type="Pfam" id="PF04055">
    <property type="entry name" value="Radical_SAM"/>
    <property type="match status" value="1"/>
</dbReference>
<dbReference type="InterPro" id="IPR020612">
    <property type="entry name" value="Methylthiotransferase_CS"/>
</dbReference>
<keyword evidence="2 8" id="KW-0963">Cytoplasm</keyword>
<gene>
    <name evidence="8" type="primary">rimO</name>
    <name evidence="12" type="ORF">U27_00614</name>
</gene>
<dbReference type="eggNOG" id="COG0621">
    <property type="taxonomic scope" value="Bacteria"/>
</dbReference>
<dbReference type="PROSITE" id="PS51449">
    <property type="entry name" value="MTTASE_N"/>
    <property type="match status" value="1"/>
</dbReference>
<dbReference type="CDD" id="cd01335">
    <property type="entry name" value="Radical_SAM"/>
    <property type="match status" value="1"/>
</dbReference>
<dbReference type="PANTHER" id="PTHR43837:SF1">
    <property type="entry name" value="RIBOSOMAL PROTEIN US12 METHYLTHIOTRANSFERASE RIMO"/>
    <property type="match status" value="1"/>
</dbReference>
<feature type="binding site" evidence="8">
    <location>
        <position position="80"/>
    </location>
    <ligand>
        <name>[4Fe-4S] cluster</name>
        <dbReference type="ChEBI" id="CHEBI:49883"/>
        <label>1</label>
    </ligand>
</feature>
<accession>A0A081C811</accession>
<proteinExistence type="inferred from homology"/>
<feature type="binding site" evidence="8">
    <location>
        <position position="167"/>
    </location>
    <ligand>
        <name>[4Fe-4S] cluster</name>
        <dbReference type="ChEBI" id="CHEBI:49883"/>
        <label>2</label>
        <note>4Fe-4S-S-AdoMet</note>
    </ligand>
</feature>
<dbReference type="InterPro" id="IPR038135">
    <property type="entry name" value="Methylthiotransferase_N_sf"/>
</dbReference>
<dbReference type="EMBL" id="DF820474">
    <property type="protein sequence ID" value="GAK60716.1"/>
    <property type="molecule type" value="Genomic_DNA"/>
</dbReference>
<dbReference type="InterPro" id="IPR002792">
    <property type="entry name" value="TRAM_dom"/>
</dbReference>
<comment type="subcellular location">
    <subcellularLocation>
        <location evidence="8">Cytoplasm</location>
    </subcellularLocation>
</comment>
<dbReference type="EC" id="2.8.4.4" evidence="8"/>
<evidence type="ECO:0000259" key="11">
    <source>
        <dbReference type="PROSITE" id="PS51918"/>
    </source>
</evidence>
<feature type="binding site" evidence="8">
    <location>
        <position position="170"/>
    </location>
    <ligand>
        <name>[4Fe-4S] cluster</name>
        <dbReference type="ChEBI" id="CHEBI:49883"/>
        <label>2</label>
        <note>4Fe-4S-S-AdoMet</note>
    </ligand>
</feature>
<dbReference type="SMART" id="SM00729">
    <property type="entry name" value="Elp3"/>
    <property type="match status" value="1"/>
</dbReference>
<dbReference type="InterPro" id="IPR058240">
    <property type="entry name" value="rSAM_sf"/>
</dbReference>
<name>A0A081C811_VECG1</name>
<feature type="domain" description="Radical SAM core" evidence="11">
    <location>
        <begin position="149"/>
        <end position="379"/>
    </location>
</feature>